<comment type="caution">
    <text evidence="6">The sequence shown here is derived from an EMBL/GenBank/DDBJ whole genome shotgun (WGS) entry which is preliminary data.</text>
</comment>
<dbReference type="SUPFAM" id="SSF55120">
    <property type="entry name" value="Pseudouridine synthase"/>
    <property type="match status" value="1"/>
</dbReference>
<name>A0A4Q2K913_9FIRM</name>
<dbReference type="Proteomes" id="UP000291269">
    <property type="component" value="Unassembled WGS sequence"/>
</dbReference>
<keyword evidence="7" id="KW-1185">Reference proteome</keyword>
<dbReference type="OrthoDB" id="9773999at2"/>
<evidence type="ECO:0000256" key="2">
    <source>
        <dbReference type="ARBA" id="ARBA00010876"/>
    </source>
</evidence>
<dbReference type="PANTHER" id="PTHR21600">
    <property type="entry name" value="MITOCHONDRIAL RNA PSEUDOURIDINE SYNTHASE"/>
    <property type="match status" value="1"/>
</dbReference>
<dbReference type="AlphaFoldDB" id="A0A4Q2K913"/>
<gene>
    <name evidence="6" type="ORF">ESZ91_01460</name>
</gene>
<evidence type="ECO:0000256" key="1">
    <source>
        <dbReference type="ARBA" id="ARBA00000073"/>
    </source>
</evidence>
<comment type="catalytic activity">
    <reaction evidence="1">
        <text>a uridine in RNA = a pseudouridine in RNA</text>
        <dbReference type="Rhea" id="RHEA:48348"/>
        <dbReference type="Rhea" id="RHEA-COMP:12068"/>
        <dbReference type="Rhea" id="RHEA-COMP:12069"/>
        <dbReference type="ChEBI" id="CHEBI:65314"/>
        <dbReference type="ChEBI" id="CHEBI:65315"/>
    </reaction>
</comment>
<accession>A0A4Q2K913</accession>
<feature type="domain" description="Pseudouridine synthase RsuA/RluA-like" evidence="5">
    <location>
        <begin position="13"/>
        <end position="168"/>
    </location>
</feature>
<sequence length="231" mass="25982">MDKDLNILYEDNHVIVVLKPQGVPSCGDESGDDSLLEMVRRYLKVTYDKPGNVYVGLVHRLDRPTGGVMVFAKTSKAAARLSAQMKEGDFEKKYLAVLVGTPKESSATVVNYLKKNPLNNMVYICTQTEEGAKLASLDYRVLEDKIKISLVEVKLHTGRTHQIRVQMAGLSHPVFGDMRYGGETARKGNLALWAYSLSFTHPVTKERMKFMAQPPEDGPWKYFDTEKPLKL</sequence>
<dbReference type="Gene3D" id="3.30.2350.10">
    <property type="entry name" value="Pseudouridine synthase"/>
    <property type="match status" value="1"/>
</dbReference>
<dbReference type="InterPro" id="IPR050188">
    <property type="entry name" value="RluA_PseudoU_synthase"/>
</dbReference>
<dbReference type="GO" id="GO:0000455">
    <property type="term" value="P:enzyme-directed rRNA pseudouridine synthesis"/>
    <property type="evidence" value="ECO:0007669"/>
    <property type="project" value="TreeGrafter"/>
</dbReference>
<dbReference type="InterPro" id="IPR020103">
    <property type="entry name" value="PsdUridine_synth_cat_dom_sf"/>
</dbReference>
<dbReference type="PANTHER" id="PTHR21600:SF87">
    <property type="entry name" value="RNA PSEUDOURIDYLATE SYNTHASE DOMAIN-CONTAINING PROTEIN 1"/>
    <property type="match status" value="1"/>
</dbReference>
<evidence type="ECO:0000313" key="6">
    <source>
        <dbReference type="EMBL" id="RXZ61075.1"/>
    </source>
</evidence>
<organism evidence="6 7">
    <name type="scientific">Candidatus Borkfalkia ceftriaxoniphila</name>
    <dbReference type="NCBI Taxonomy" id="2508949"/>
    <lineage>
        <taxon>Bacteria</taxon>
        <taxon>Bacillati</taxon>
        <taxon>Bacillota</taxon>
        <taxon>Clostridia</taxon>
        <taxon>Christensenellales</taxon>
        <taxon>Christensenellaceae</taxon>
        <taxon>Candidatus Borkfalkia</taxon>
    </lineage>
</organism>
<dbReference type="CDD" id="cd02869">
    <property type="entry name" value="PseudoU_synth_RluA_like"/>
    <property type="match status" value="1"/>
</dbReference>
<reference evidence="6 7" key="1">
    <citation type="journal article" date="2019" name="Gut">
        <title>Antibiotics-induced monodominance of a novel gut bacterial order.</title>
        <authorList>
            <person name="Hildebrand F."/>
            <person name="Moitinho-Silva L."/>
            <person name="Blasche S."/>
            <person name="Jahn M.T."/>
            <person name="Gossmann T.I."/>
            <person name="Heuerta-Cepas J."/>
            <person name="Hercog R."/>
            <person name="Luetge M."/>
            <person name="Bahram M."/>
            <person name="Pryszlak A."/>
            <person name="Alves R.J."/>
            <person name="Waszak S.M."/>
            <person name="Zhu A."/>
            <person name="Ye L."/>
            <person name="Costea P.I."/>
            <person name="Aalvink S."/>
            <person name="Belzer C."/>
            <person name="Forslund S.K."/>
            <person name="Sunagawa S."/>
            <person name="Hentschel U."/>
            <person name="Merten C."/>
            <person name="Patil K.R."/>
            <person name="Benes V."/>
            <person name="Bork P."/>
        </authorList>
    </citation>
    <scope>NUCLEOTIDE SEQUENCE [LARGE SCALE GENOMIC DNA]</scope>
    <source>
        <strain evidence="6 7">HDS1380</strain>
    </source>
</reference>
<evidence type="ECO:0000313" key="7">
    <source>
        <dbReference type="Proteomes" id="UP000291269"/>
    </source>
</evidence>
<dbReference type="GO" id="GO:0140098">
    <property type="term" value="F:catalytic activity, acting on RNA"/>
    <property type="evidence" value="ECO:0007669"/>
    <property type="project" value="UniProtKB-ARBA"/>
</dbReference>
<proteinExistence type="inferred from homology"/>
<evidence type="ECO:0000256" key="4">
    <source>
        <dbReference type="ARBA" id="ARBA00033164"/>
    </source>
</evidence>
<dbReference type="InterPro" id="IPR006145">
    <property type="entry name" value="PsdUridine_synth_RsuA/RluA"/>
</dbReference>
<evidence type="ECO:0000256" key="3">
    <source>
        <dbReference type="ARBA" id="ARBA00031870"/>
    </source>
</evidence>
<protein>
    <recommendedName>
        <fullName evidence="3">RNA pseudouridylate synthase</fullName>
    </recommendedName>
    <alternativeName>
        <fullName evidence="4">RNA-uridine isomerase</fullName>
    </alternativeName>
</protein>
<evidence type="ECO:0000259" key="5">
    <source>
        <dbReference type="Pfam" id="PF00849"/>
    </source>
</evidence>
<dbReference type="GO" id="GO:0009982">
    <property type="term" value="F:pseudouridine synthase activity"/>
    <property type="evidence" value="ECO:0007669"/>
    <property type="project" value="InterPro"/>
</dbReference>
<dbReference type="EMBL" id="SDOZ01000002">
    <property type="protein sequence ID" value="RXZ61075.1"/>
    <property type="molecule type" value="Genomic_DNA"/>
</dbReference>
<dbReference type="GO" id="GO:0003723">
    <property type="term" value="F:RNA binding"/>
    <property type="evidence" value="ECO:0007669"/>
    <property type="project" value="InterPro"/>
</dbReference>
<comment type="similarity">
    <text evidence="2">Belongs to the pseudouridine synthase RluA family.</text>
</comment>
<dbReference type="RefSeq" id="WP_129223390.1">
    <property type="nucleotide sequence ID" value="NZ_SDOZ01000002.1"/>
</dbReference>
<dbReference type="Pfam" id="PF00849">
    <property type="entry name" value="PseudoU_synth_2"/>
    <property type="match status" value="1"/>
</dbReference>